<dbReference type="Proteomes" id="UP001596447">
    <property type="component" value="Unassembled WGS sequence"/>
</dbReference>
<keyword evidence="1" id="KW-0472">Membrane</keyword>
<dbReference type="InterPro" id="IPR058910">
    <property type="entry name" value="DUF8186_M"/>
</dbReference>
<keyword evidence="1" id="KW-1133">Transmembrane helix</keyword>
<proteinExistence type="predicted"/>
<keyword evidence="6" id="KW-1185">Reference proteome</keyword>
<feature type="domain" description="DUF8186" evidence="3">
    <location>
        <begin position="273"/>
        <end position="416"/>
    </location>
</feature>
<evidence type="ECO:0000313" key="6">
    <source>
        <dbReference type="Proteomes" id="UP001596447"/>
    </source>
</evidence>
<evidence type="ECO:0000259" key="4">
    <source>
        <dbReference type="Pfam" id="PF26591"/>
    </source>
</evidence>
<dbReference type="InterPro" id="IPR058499">
    <property type="entry name" value="DUF8186"/>
</dbReference>
<sequence length="563" mass="61324">MRLLSRSLHTLLLVMALVVAGTLGTTGAVAQRSAGPDHGLSEETYYTLWSGDEDGDLPNESNGSAADFAAATDVPFNAPPIAVERWNVGDLEDFPATSADTSIHPSTATLHDSVFLKDAYLDVFAVQPSTRARLSPGEAPLYVPPNGTVLGTVDYRVALPSTDADTTWRNLAHEIQSVSLRLDGQTINSTDGTHTPIVAYSGLEGQSGQQHELTLEATITLEAERVTRDSHRHCVYSGQSVSCTTRWTTDIDPVTDQLIVRDSITVTGYDLDVSGYQTTYPNGDRGLVVYKNLPWAGYETPEGDVRGVWAFYSARDPAWDTLVVSTSDGETVQHSPLHPLQVSAYPIETGPTAHGDFRILDVYGDPTMPPTLPPNVTLDVLTDEYTASFGIAVRERRASTAWTDVTVRGLVRGSSINATPDSLAAMSLRRSNLSLAILDQDEETVTVQVTLRDAETNASIATHDREGYVVLNDKRVQTNETGQVTQTLSRSTDAITARYEPGYWWRNLPGYVADSDTVYVRGRYIDLLGALYGIGVPVGLLLIAAFLIDRLTGWPLWPPWRNL</sequence>
<feature type="domain" description="DUF8186" evidence="2">
    <location>
        <begin position="92"/>
        <end position="269"/>
    </location>
</feature>
<gene>
    <name evidence="5" type="ORF">ACFQJ9_14985</name>
</gene>
<keyword evidence="1" id="KW-0812">Transmembrane</keyword>
<dbReference type="RefSeq" id="WP_279527479.1">
    <property type="nucleotide sequence ID" value="NZ_CP122312.1"/>
</dbReference>
<evidence type="ECO:0000259" key="2">
    <source>
        <dbReference type="Pfam" id="PF26589"/>
    </source>
</evidence>
<reference evidence="5 6" key="1">
    <citation type="journal article" date="2019" name="Int. J. Syst. Evol. Microbiol.">
        <title>The Global Catalogue of Microorganisms (GCM) 10K type strain sequencing project: providing services to taxonomists for standard genome sequencing and annotation.</title>
        <authorList>
            <consortium name="The Broad Institute Genomics Platform"/>
            <consortium name="The Broad Institute Genome Sequencing Center for Infectious Disease"/>
            <person name="Wu L."/>
            <person name="Ma J."/>
        </authorList>
    </citation>
    <scope>NUCLEOTIDE SEQUENCE [LARGE SCALE GENOMIC DNA]</scope>
    <source>
        <strain evidence="5 6">XZGYJ-43</strain>
    </source>
</reference>
<feature type="transmembrane region" description="Helical" evidence="1">
    <location>
        <begin position="527"/>
        <end position="548"/>
    </location>
</feature>
<comment type="caution">
    <text evidence="5">The sequence shown here is derived from an EMBL/GenBank/DDBJ whole genome shotgun (WGS) entry which is preliminary data.</text>
</comment>
<dbReference type="Pfam" id="PF26591">
    <property type="entry name" value="DUF8186_C"/>
    <property type="match status" value="1"/>
</dbReference>
<name>A0ABD5Z675_9EURY</name>
<evidence type="ECO:0000259" key="3">
    <source>
        <dbReference type="Pfam" id="PF26590"/>
    </source>
</evidence>
<protein>
    <submittedName>
        <fullName evidence="5">Uncharacterized protein</fullName>
    </submittedName>
</protein>
<accession>A0ABD5Z675</accession>
<feature type="domain" description="DUF8186" evidence="4">
    <location>
        <begin position="428"/>
        <end position="518"/>
    </location>
</feature>
<organism evidence="5 6">
    <name type="scientific">Halospeciosus flavus</name>
    <dbReference type="NCBI Taxonomy" id="3032283"/>
    <lineage>
        <taxon>Archaea</taxon>
        <taxon>Methanobacteriati</taxon>
        <taxon>Methanobacteriota</taxon>
        <taxon>Stenosarchaea group</taxon>
        <taxon>Halobacteria</taxon>
        <taxon>Halobacteriales</taxon>
        <taxon>Halobacteriaceae</taxon>
        <taxon>Halospeciosus</taxon>
    </lineage>
</organism>
<evidence type="ECO:0000313" key="5">
    <source>
        <dbReference type="EMBL" id="MFC7200705.1"/>
    </source>
</evidence>
<dbReference type="AlphaFoldDB" id="A0ABD5Z675"/>
<dbReference type="Pfam" id="PF26589">
    <property type="entry name" value="DUF8186"/>
    <property type="match status" value="1"/>
</dbReference>
<dbReference type="InterPro" id="IPR058911">
    <property type="entry name" value="DUF8186_C"/>
</dbReference>
<evidence type="ECO:0000256" key="1">
    <source>
        <dbReference type="SAM" id="Phobius"/>
    </source>
</evidence>
<dbReference type="Pfam" id="PF26590">
    <property type="entry name" value="DUF8186_M"/>
    <property type="match status" value="1"/>
</dbReference>
<dbReference type="EMBL" id="JBHTAR010000011">
    <property type="protein sequence ID" value="MFC7200705.1"/>
    <property type="molecule type" value="Genomic_DNA"/>
</dbReference>